<accession>A0A549T3E4</accession>
<dbReference type="Pfam" id="PF07963">
    <property type="entry name" value="N_methyl"/>
    <property type="match status" value="1"/>
</dbReference>
<dbReference type="AlphaFoldDB" id="A0A549T3E4"/>
<dbReference type="NCBIfam" id="TIGR02532">
    <property type="entry name" value="IV_pilin_GFxxxE"/>
    <property type="match status" value="1"/>
</dbReference>
<evidence type="ECO:0000313" key="1">
    <source>
        <dbReference type="EMBL" id="TRL36408.1"/>
    </source>
</evidence>
<dbReference type="InterPro" id="IPR012902">
    <property type="entry name" value="N_methyl_site"/>
</dbReference>
<reference evidence="1 2" key="1">
    <citation type="submission" date="2019-07" db="EMBL/GenBank/DDBJ databases">
        <title>Ln-dependent methylotrophs.</title>
        <authorList>
            <person name="Tani A."/>
        </authorList>
    </citation>
    <scope>NUCLEOTIDE SEQUENCE [LARGE SCALE GENOMIC DNA]</scope>
    <source>
        <strain evidence="1 2">SM89A</strain>
    </source>
</reference>
<proteinExistence type="predicted"/>
<comment type="caution">
    <text evidence="1">The sequence shown here is derived from an EMBL/GenBank/DDBJ whole genome shotgun (WGS) entry which is preliminary data.</text>
</comment>
<dbReference type="RefSeq" id="WP_142862084.1">
    <property type="nucleotide sequence ID" value="NZ_VJMF01000021.1"/>
</dbReference>
<sequence length="139" mass="14918">MRRDHARRRAGFTLIEALVALALLTAFAAALGPQLFQARGALAKGKGRVVAEQLLRSLIAAPSDRAGPPESREGESGGYRWRIAVEPIFLETPSLRDATPVKEGADGRKWSAYRVEARVAWGSGGQSVAAETIRLALDP</sequence>
<evidence type="ECO:0000313" key="2">
    <source>
        <dbReference type="Proteomes" id="UP000316781"/>
    </source>
</evidence>
<gene>
    <name evidence="1" type="ORF">FM996_04885</name>
</gene>
<dbReference type="Proteomes" id="UP000316781">
    <property type="component" value="Unassembled WGS sequence"/>
</dbReference>
<dbReference type="EMBL" id="VJMF01000021">
    <property type="protein sequence ID" value="TRL36408.1"/>
    <property type="molecule type" value="Genomic_DNA"/>
</dbReference>
<name>A0A549T3E4_METSR</name>
<protein>
    <submittedName>
        <fullName evidence="1">Prepilin-type N-terminal cleavage/methylation domain-containing protein</fullName>
    </submittedName>
</protein>
<dbReference type="PROSITE" id="PS00409">
    <property type="entry name" value="PROKAR_NTER_METHYL"/>
    <property type="match status" value="1"/>
</dbReference>
<organism evidence="1 2">
    <name type="scientific">Methylosinus sporium</name>
    <dbReference type="NCBI Taxonomy" id="428"/>
    <lineage>
        <taxon>Bacteria</taxon>
        <taxon>Pseudomonadati</taxon>
        <taxon>Pseudomonadota</taxon>
        <taxon>Alphaproteobacteria</taxon>
        <taxon>Hyphomicrobiales</taxon>
        <taxon>Methylocystaceae</taxon>
        <taxon>Methylosinus</taxon>
    </lineage>
</organism>